<dbReference type="SUPFAM" id="SSF47473">
    <property type="entry name" value="EF-hand"/>
    <property type="match status" value="1"/>
</dbReference>
<sequence length="256" mass="30139">MVLPFFIDVCIYIVYNLFMTLKISVARYEEIFLANKMGAVICCISEQGEKKSLERKLEKKIAEIRRNKFGQTKLKSIDSIVMLFPMFKERLKTLRGMFEQYDEDSNESIEPHELQTFLEDLQLHLPENEIENFFQYCDIDGSKGIQFNEFIVLLCLIHILTEPLSSDNSPKEELAQLGQVFDKIIEIFLFFDQNGDGKLNKKDMVRTMNETNPRERSPAHVTKNRFREMDWDKNGQVTFREFLFGFINWVGIDVDE</sequence>
<accession>A0A396GYP3</accession>
<dbReference type="InterPro" id="IPR002048">
    <property type="entry name" value="EF_hand_dom"/>
</dbReference>
<dbReference type="PROSITE" id="PS50222">
    <property type="entry name" value="EF_HAND_2"/>
    <property type="match status" value="4"/>
</dbReference>
<dbReference type="InterPro" id="IPR018247">
    <property type="entry name" value="EF_Hand_1_Ca_BS"/>
</dbReference>
<feature type="domain" description="EF-hand" evidence="2">
    <location>
        <begin position="179"/>
        <end position="214"/>
    </location>
</feature>
<protein>
    <submittedName>
        <fullName evidence="3">Putative EF-hand domain pair protein</fullName>
    </submittedName>
</protein>
<name>A0A396GYP3_MEDTR</name>
<evidence type="ECO:0000313" key="3">
    <source>
        <dbReference type="EMBL" id="RHN45598.1"/>
    </source>
</evidence>
<dbReference type="PANTHER" id="PTHR23064">
    <property type="entry name" value="TROPONIN"/>
    <property type="match status" value="1"/>
</dbReference>
<feature type="domain" description="EF-hand" evidence="2">
    <location>
        <begin position="89"/>
        <end position="124"/>
    </location>
</feature>
<dbReference type="Gene3D" id="1.10.238.10">
    <property type="entry name" value="EF-hand"/>
    <property type="match status" value="2"/>
</dbReference>
<gene>
    <name evidence="3" type="ORF">MtrunA17_Chr7g0233081</name>
</gene>
<keyword evidence="1" id="KW-0106">Calcium</keyword>
<feature type="domain" description="EF-hand" evidence="2">
    <location>
        <begin position="217"/>
        <end position="252"/>
    </location>
</feature>
<proteinExistence type="predicted"/>
<dbReference type="Gramene" id="rna39974">
    <property type="protein sequence ID" value="RHN45598.1"/>
    <property type="gene ID" value="gene39974"/>
</dbReference>
<dbReference type="Pfam" id="PF13499">
    <property type="entry name" value="EF-hand_7"/>
    <property type="match status" value="2"/>
</dbReference>
<dbReference type="Proteomes" id="UP000265566">
    <property type="component" value="Chromosome 7"/>
</dbReference>
<dbReference type="SMART" id="SM00054">
    <property type="entry name" value="EFh"/>
    <property type="match status" value="4"/>
</dbReference>
<reference evidence="4" key="1">
    <citation type="journal article" date="2018" name="Nat. Plants">
        <title>Whole-genome landscape of Medicago truncatula symbiotic genes.</title>
        <authorList>
            <person name="Pecrix Y."/>
            <person name="Staton S.E."/>
            <person name="Sallet E."/>
            <person name="Lelandais-Briere C."/>
            <person name="Moreau S."/>
            <person name="Carrere S."/>
            <person name="Blein T."/>
            <person name="Jardinaud M.F."/>
            <person name="Latrasse D."/>
            <person name="Zouine M."/>
            <person name="Zahm M."/>
            <person name="Kreplak J."/>
            <person name="Mayjonade B."/>
            <person name="Satge C."/>
            <person name="Perez M."/>
            <person name="Cauet S."/>
            <person name="Marande W."/>
            <person name="Chantry-Darmon C."/>
            <person name="Lopez-Roques C."/>
            <person name="Bouchez O."/>
            <person name="Berard A."/>
            <person name="Debelle F."/>
            <person name="Munos S."/>
            <person name="Bendahmane A."/>
            <person name="Berges H."/>
            <person name="Niebel A."/>
            <person name="Buitink J."/>
            <person name="Frugier F."/>
            <person name="Benhamed M."/>
            <person name="Crespi M."/>
            <person name="Gouzy J."/>
            <person name="Gamas P."/>
        </authorList>
    </citation>
    <scope>NUCLEOTIDE SEQUENCE [LARGE SCALE GENOMIC DNA]</scope>
    <source>
        <strain evidence="4">cv. Jemalong A17</strain>
    </source>
</reference>
<dbReference type="GO" id="GO:0005509">
    <property type="term" value="F:calcium ion binding"/>
    <property type="evidence" value="ECO:0007669"/>
    <property type="project" value="InterPro"/>
</dbReference>
<comment type="caution">
    <text evidence="3">The sequence shown here is derived from an EMBL/GenBank/DDBJ whole genome shotgun (WGS) entry which is preliminary data.</text>
</comment>
<dbReference type="EMBL" id="PSQE01000007">
    <property type="protein sequence ID" value="RHN45598.1"/>
    <property type="molecule type" value="Genomic_DNA"/>
</dbReference>
<dbReference type="OrthoDB" id="26525at2759"/>
<evidence type="ECO:0000259" key="2">
    <source>
        <dbReference type="PROSITE" id="PS50222"/>
    </source>
</evidence>
<dbReference type="InterPro" id="IPR011992">
    <property type="entry name" value="EF-hand-dom_pair"/>
</dbReference>
<dbReference type="InterPro" id="IPR052591">
    <property type="entry name" value="CML21-like"/>
</dbReference>
<dbReference type="PROSITE" id="PS00018">
    <property type="entry name" value="EF_HAND_1"/>
    <property type="match status" value="1"/>
</dbReference>
<organism evidence="3 4">
    <name type="scientific">Medicago truncatula</name>
    <name type="common">Barrel medic</name>
    <name type="synonym">Medicago tribuloides</name>
    <dbReference type="NCBI Taxonomy" id="3880"/>
    <lineage>
        <taxon>Eukaryota</taxon>
        <taxon>Viridiplantae</taxon>
        <taxon>Streptophyta</taxon>
        <taxon>Embryophyta</taxon>
        <taxon>Tracheophyta</taxon>
        <taxon>Spermatophyta</taxon>
        <taxon>Magnoliopsida</taxon>
        <taxon>eudicotyledons</taxon>
        <taxon>Gunneridae</taxon>
        <taxon>Pentapetalae</taxon>
        <taxon>rosids</taxon>
        <taxon>fabids</taxon>
        <taxon>Fabales</taxon>
        <taxon>Fabaceae</taxon>
        <taxon>Papilionoideae</taxon>
        <taxon>50 kb inversion clade</taxon>
        <taxon>NPAAA clade</taxon>
        <taxon>Hologalegina</taxon>
        <taxon>IRL clade</taxon>
        <taxon>Trifolieae</taxon>
        <taxon>Medicago</taxon>
    </lineage>
</organism>
<feature type="domain" description="EF-hand" evidence="2">
    <location>
        <begin position="125"/>
        <end position="160"/>
    </location>
</feature>
<evidence type="ECO:0000313" key="4">
    <source>
        <dbReference type="Proteomes" id="UP000265566"/>
    </source>
</evidence>
<dbReference type="AlphaFoldDB" id="A0A396GYP3"/>
<evidence type="ECO:0000256" key="1">
    <source>
        <dbReference type="ARBA" id="ARBA00022837"/>
    </source>
</evidence>